<evidence type="ECO:0000256" key="1">
    <source>
        <dbReference type="SAM" id="MobiDB-lite"/>
    </source>
</evidence>
<reference evidence="2 3" key="1">
    <citation type="submission" date="2019-03" db="EMBL/GenBank/DDBJ databases">
        <title>First draft genome of Liparis tanakae, snailfish: a comprehensive survey of snailfish specific genes.</title>
        <authorList>
            <person name="Kim W."/>
            <person name="Song I."/>
            <person name="Jeong J.-H."/>
            <person name="Kim D."/>
            <person name="Kim S."/>
            <person name="Ryu S."/>
            <person name="Song J.Y."/>
            <person name="Lee S.K."/>
        </authorList>
    </citation>
    <scope>NUCLEOTIDE SEQUENCE [LARGE SCALE GENOMIC DNA]</scope>
    <source>
        <tissue evidence="2">Muscle</tissue>
    </source>
</reference>
<protein>
    <submittedName>
        <fullName evidence="2">Uncharacterized protein</fullName>
    </submittedName>
</protein>
<organism evidence="2 3">
    <name type="scientific">Liparis tanakae</name>
    <name type="common">Tanaka's snailfish</name>
    <dbReference type="NCBI Taxonomy" id="230148"/>
    <lineage>
        <taxon>Eukaryota</taxon>
        <taxon>Metazoa</taxon>
        <taxon>Chordata</taxon>
        <taxon>Craniata</taxon>
        <taxon>Vertebrata</taxon>
        <taxon>Euteleostomi</taxon>
        <taxon>Actinopterygii</taxon>
        <taxon>Neopterygii</taxon>
        <taxon>Teleostei</taxon>
        <taxon>Neoteleostei</taxon>
        <taxon>Acanthomorphata</taxon>
        <taxon>Eupercaria</taxon>
        <taxon>Perciformes</taxon>
        <taxon>Cottioidei</taxon>
        <taxon>Cottales</taxon>
        <taxon>Liparidae</taxon>
        <taxon>Liparis</taxon>
    </lineage>
</organism>
<accession>A0A4Z2HAH8</accession>
<name>A0A4Z2HAH8_9TELE</name>
<sequence>MEGRREKKTQIDIYMSNTAEVEEDREEEEEPVMMSMEWIRSLTTSAPACTASLRGPFKALGGVAVIPSSVSAVTGCSRPEETTQTKTDGQTERKRREGGKEAGETQC</sequence>
<dbReference type="AlphaFoldDB" id="A0A4Z2HAH8"/>
<dbReference type="EMBL" id="SRLO01000308">
    <property type="protein sequence ID" value="TNN61792.1"/>
    <property type="molecule type" value="Genomic_DNA"/>
</dbReference>
<gene>
    <name evidence="2" type="ORF">EYF80_028014</name>
</gene>
<comment type="caution">
    <text evidence="2">The sequence shown here is derived from an EMBL/GenBank/DDBJ whole genome shotgun (WGS) entry which is preliminary data.</text>
</comment>
<evidence type="ECO:0000313" key="3">
    <source>
        <dbReference type="Proteomes" id="UP000314294"/>
    </source>
</evidence>
<proteinExistence type="predicted"/>
<feature type="compositionally biased region" description="Basic and acidic residues" evidence="1">
    <location>
        <begin position="78"/>
        <end position="107"/>
    </location>
</feature>
<keyword evidence="3" id="KW-1185">Reference proteome</keyword>
<feature type="region of interest" description="Disordered" evidence="1">
    <location>
        <begin position="74"/>
        <end position="107"/>
    </location>
</feature>
<dbReference type="Proteomes" id="UP000314294">
    <property type="component" value="Unassembled WGS sequence"/>
</dbReference>
<evidence type="ECO:0000313" key="2">
    <source>
        <dbReference type="EMBL" id="TNN61792.1"/>
    </source>
</evidence>